<dbReference type="HOGENOM" id="CLU_2607551_0_0_1"/>
<sequence>MSALWVVSTVSVRWPNLMNLVTARAFSAGVETGVSTGAKYTQLTWGNSVPVSSRTTKSTDNTHSIYFLLSLPPCFTITL</sequence>
<evidence type="ECO:0000313" key="2">
    <source>
        <dbReference type="Proteomes" id="UP000054279"/>
    </source>
</evidence>
<accession>A0A0C9UH03</accession>
<gene>
    <name evidence="1" type="ORF">M422DRAFT_274774</name>
</gene>
<reference evidence="1 2" key="1">
    <citation type="submission" date="2014-06" db="EMBL/GenBank/DDBJ databases">
        <title>Evolutionary Origins and Diversification of the Mycorrhizal Mutualists.</title>
        <authorList>
            <consortium name="DOE Joint Genome Institute"/>
            <consortium name="Mycorrhizal Genomics Consortium"/>
            <person name="Kohler A."/>
            <person name="Kuo A."/>
            <person name="Nagy L.G."/>
            <person name="Floudas D."/>
            <person name="Copeland A."/>
            <person name="Barry K.W."/>
            <person name="Cichocki N."/>
            <person name="Veneault-Fourrey C."/>
            <person name="LaButti K."/>
            <person name="Lindquist E.A."/>
            <person name="Lipzen A."/>
            <person name="Lundell T."/>
            <person name="Morin E."/>
            <person name="Murat C."/>
            <person name="Riley R."/>
            <person name="Ohm R."/>
            <person name="Sun H."/>
            <person name="Tunlid A."/>
            <person name="Henrissat B."/>
            <person name="Grigoriev I.V."/>
            <person name="Hibbett D.S."/>
            <person name="Martin F."/>
        </authorList>
    </citation>
    <scope>NUCLEOTIDE SEQUENCE [LARGE SCALE GENOMIC DNA]</scope>
    <source>
        <strain evidence="1 2">SS14</strain>
    </source>
</reference>
<organism evidence="1 2">
    <name type="scientific">Sphaerobolus stellatus (strain SS14)</name>
    <dbReference type="NCBI Taxonomy" id="990650"/>
    <lineage>
        <taxon>Eukaryota</taxon>
        <taxon>Fungi</taxon>
        <taxon>Dikarya</taxon>
        <taxon>Basidiomycota</taxon>
        <taxon>Agaricomycotina</taxon>
        <taxon>Agaricomycetes</taxon>
        <taxon>Phallomycetidae</taxon>
        <taxon>Geastrales</taxon>
        <taxon>Sphaerobolaceae</taxon>
        <taxon>Sphaerobolus</taxon>
    </lineage>
</organism>
<dbReference type="AlphaFoldDB" id="A0A0C9UH03"/>
<dbReference type="EMBL" id="KN837489">
    <property type="protein sequence ID" value="KIJ24445.1"/>
    <property type="molecule type" value="Genomic_DNA"/>
</dbReference>
<keyword evidence="2" id="KW-1185">Reference proteome</keyword>
<dbReference type="Proteomes" id="UP000054279">
    <property type="component" value="Unassembled WGS sequence"/>
</dbReference>
<name>A0A0C9UH03_SPHS4</name>
<proteinExistence type="predicted"/>
<evidence type="ECO:0000313" key="1">
    <source>
        <dbReference type="EMBL" id="KIJ24445.1"/>
    </source>
</evidence>
<protein>
    <submittedName>
        <fullName evidence="1">Unplaced genomic scaffold SPHSTscaffold_414, whole genome shotgun sequence</fullName>
    </submittedName>
</protein>